<evidence type="ECO:0000256" key="1">
    <source>
        <dbReference type="ARBA" id="ARBA00001946"/>
    </source>
</evidence>
<dbReference type="AlphaFoldDB" id="A0A1I5D243"/>
<dbReference type="Pfam" id="PF00293">
    <property type="entry name" value="NUDIX"/>
    <property type="match status" value="1"/>
</dbReference>
<dbReference type="Proteomes" id="UP000199236">
    <property type="component" value="Unassembled WGS sequence"/>
</dbReference>
<evidence type="ECO:0000313" key="11">
    <source>
        <dbReference type="EMBL" id="SFN93285.1"/>
    </source>
</evidence>
<gene>
    <name evidence="11" type="ORF">SAMN04488056_102444</name>
</gene>
<evidence type="ECO:0000256" key="8">
    <source>
        <dbReference type="ARBA" id="ARBA00023027"/>
    </source>
</evidence>
<evidence type="ECO:0000256" key="7">
    <source>
        <dbReference type="ARBA" id="ARBA00022842"/>
    </source>
</evidence>
<protein>
    <recommendedName>
        <fullName evidence="4">NAD(+) diphosphatase</fullName>
        <ecNumber evidence="4">3.6.1.22</ecNumber>
    </recommendedName>
</protein>
<dbReference type="InterPro" id="IPR000086">
    <property type="entry name" value="NUDIX_hydrolase_dom"/>
</dbReference>
<keyword evidence="7" id="KW-0460">Magnesium</keyword>
<comment type="cofactor">
    <cofactor evidence="2">
        <name>Zn(2+)</name>
        <dbReference type="ChEBI" id="CHEBI:29105"/>
    </cofactor>
</comment>
<dbReference type="STRING" id="655353.SAMN04488056_102444"/>
<dbReference type="Gene3D" id="3.90.79.10">
    <property type="entry name" value="Nucleoside Triphosphate Pyrophosphohydrolase"/>
    <property type="match status" value="1"/>
</dbReference>
<dbReference type="InterPro" id="IPR015797">
    <property type="entry name" value="NUDIX_hydrolase-like_dom_sf"/>
</dbReference>
<accession>A0A1I5D243</accession>
<proteinExistence type="inferred from homology"/>
<dbReference type="CDD" id="cd03429">
    <property type="entry name" value="NUDIX_NADH_pyrophosphatase_Nudt13"/>
    <property type="match status" value="1"/>
</dbReference>
<keyword evidence="6" id="KW-0378">Hydrolase</keyword>
<comment type="similarity">
    <text evidence="3">Belongs to the Nudix hydrolase family. NudC subfamily.</text>
</comment>
<dbReference type="EMBL" id="FOVR01000002">
    <property type="protein sequence ID" value="SFN93285.1"/>
    <property type="molecule type" value="Genomic_DNA"/>
</dbReference>
<dbReference type="InterPro" id="IPR015376">
    <property type="entry name" value="Znr_NADH_PPase"/>
</dbReference>
<keyword evidence="8" id="KW-0520">NAD</keyword>
<comment type="catalytic activity">
    <reaction evidence="9">
        <text>a 5'-end NAD(+)-phospho-ribonucleoside in mRNA + H2O = a 5'-end phospho-adenosine-phospho-ribonucleoside in mRNA + beta-nicotinamide D-ribonucleotide + 2 H(+)</text>
        <dbReference type="Rhea" id="RHEA:60876"/>
        <dbReference type="Rhea" id="RHEA-COMP:15698"/>
        <dbReference type="Rhea" id="RHEA-COMP:15719"/>
        <dbReference type="ChEBI" id="CHEBI:14649"/>
        <dbReference type="ChEBI" id="CHEBI:15377"/>
        <dbReference type="ChEBI" id="CHEBI:15378"/>
        <dbReference type="ChEBI" id="CHEBI:144029"/>
        <dbReference type="ChEBI" id="CHEBI:144051"/>
    </reaction>
    <physiologicalReaction direction="left-to-right" evidence="9">
        <dbReference type="Rhea" id="RHEA:60877"/>
    </physiologicalReaction>
</comment>
<dbReference type="OrthoDB" id="9791656at2"/>
<evidence type="ECO:0000256" key="9">
    <source>
        <dbReference type="ARBA" id="ARBA00023679"/>
    </source>
</evidence>
<evidence type="ECO:0000256" key="6">
    <source>
        <dbReference type="ARBA" id="ARBA00022801"/>
    </source>
</evidence>
<dbReference type="GO" id="GO:0006742">
    <property type="term" value="P:NADP+ catabolic process"/>
    <property type="evidence" value="ECO:0007669"/>
    <property type="project" value="TreeGrafter"/>
</dbReference>
<dbReference type="InterPro" id="IPR049734">
    <property type="entry name" value="NudC-like_C"/>
</dbReference>
<organism evidence="11 12">
    <name type="scientific">Cohaesibacter marisflavi</name>
    <dbReference type="NCBI Taxonomy" id="655353"/>
    <lineage>
        <taxon>Bacteria</taxon>
        <taxon>Pseudomonadati</taxon>
        <taxon>Pseudomonadota</taxon>
        <taxon>Alphaproteobacteria</taxon>
        <taxon>Hyphomicrobiales</taxon>
        <taxon>Cohaesibacteraceae</taxon>
    </lineage>
</organism>
<feature type="domain" description="Nudix hydrolase" evidence="10">
    <location>
        <begin position="187"/>
        <end position="323"/>
    </location>
</feature>
<comment type="cofactor">
    <cofactor evidence="1">
        <name>Mg(2+)</name>
        <dbReference type="ChEBI" id="CHEBI:18420"/>
    </cofactor>
</comment>
<dbReference type="Pfam" id="PF09296">
    <property type="entry name" value="NUDIX-like"/>
    <property type="match status" value="1"/>
</dbReference>
<dbReference type="InterPro" id="IPR050241">
    <property type="entry name" value="NAD-cap_RNA_hydrolase_NudC"/>
</dbReference>
<dbReference type="GO" id="GO:0035529">
    <property type="term" value="F:NADH pyrophosphatase activity"/>
    <property type="evidence" value="ECO:0007669"/>
    <property type="project" value="TreeGrafter"/>
</dbReference>
<keyword evidence="5" id="KW-0479">Metal-binding</keyword>
<reference evidence="11 12" key="1">
    <citation type="submission" date="2016-10" db="EMBL/GenBank/DDBJ databases">
        <authorList>
            <person name="de Groot N.N."/>
        </authorList>
    </citation>
    <scope>NUCLEOTIDE SEQUENCE [LARGE SCALE GENOMIC DNA]</scope>
    <source>
        <strain evidence="11 12">CGMCC 1.9157</strain>
    </source>
</reference>
<dbReference type="PANTHER" id="PTHR42904">
    <property type="entry name" value="NUDIX HYDROLASE, NUDC SUBFAMILY"/>
    <property type="match status" value="1"/>
</dbReference>
<dbReference type="Gene3D" id="3.90.79.20">
    <property type="match status" value="1"/>
</dbReference>
<evidence type="ECO:0000256" key="2">
    <source>
        <dbReference type="ARBA" id="ARBA00001947"/>
    </source>
</evidence>
<dbReference type="GO" id="GO:0019677">
    <property type="term" value="P:NAD+ catabolic process"/>
    <property type="evidence" value="ECO:0007669"/>
    <property type="project" value="TreeGrafter"/>
</dbReference>
<evidence type="ECO:0000256" key="3">
    <source>
        <dbReference type="ARBA" id="ARBA00009595"/>
    </source>
</evidence>
<evidence type="ECO:0000256" key="4">
    <source>
        <dbReference type="ARBA" id="ARBA00012381"/>
    </source>
</evidence>
<dbReference type="InterPro" id="IPR015375">
    <property type="entry name" value="NADH_PPase-like_N"/>
</dbReference>
<dbReference type="GO" id="GO:0005829">
    <property type="term" value="C:cytosol"/>
    <property type="evidence" value="ECO:0007669"/>
    <property type="project" value="TreeGrafter"/>
</dbReference>
<evidence type="ECO:0000256" key="5">
    <source>
        <dbReference type="ARBA" id="ARBA00022723"/>
    </source>
</evidence>
<evidence type="ECO:0000313" key="12">
    <source>
        <dbReference type="Proteomes" id="UP000199236"/>
    </source>
</evidence>
<dbReference type="GO" id="GO:0046872">
    <property type="term" value="F:metal ion binding"/>
    <property type="evidence" value="ECO:0007669"/>
    <property type="project" value="UniProtKB-KW"/>
</dbReference>
<dbReference type="PANTHER" id="PTHR42904:SF6">
    <property type="entry name" value="NAD-CAPPED RNA HYDROLASE NUDT12"/>
    <property type="match status" value="1"/>
</dbReference>
<dbReference type="NCBIfam" id="NF001299">
    <property type="entry name" value="PRK00241.1"/>
    <property type="match status" value="1"/>
</dbReference>
<dbReference type="SUPFAM" id="SSF55811">
    <property type="entry name" value="Nudix"/>
    <property type="match status" value="1"/>
</dbReference>
<dbReference type="RefSeq" id="WP_090069878.1">
    <property type="nucleotide sequence ID" value="NZ_FOVR01000002.1"/>
</dbReference>
<dbReference type="EC" id="3.6.1.22" evidence="4"/>
<dbReference type="Pfam" id="PF09297">
    <property type="entry name" value="Zn_ribbon_NUD"/>
    <property type="match status" value="1"/>
</dbReference>
<sequence length="332" mass="36591">MNDFAFSSDPFAAVRSAPTVEGVGFMHNRLSRDTEHRDGDSIPAMMAQKHAGFYLFHKDTLLLATKEATSRAIFSKAEAETLGADMETAIILGTDPEEEAAPRLAMLLTDEAADKLEGTDGYRFESVRTLGLHGMLPNDQLGAIAQARGLLNWHDNHPYCSKCGSKTVVTLGGARRDCPNCSAVHFPRTDPAVIMLVLHKDDEGVERCLLAHHTRFTGPVYTTLAGFMEQGETIEAAVRREVFEESAVRVGAVRYMASQPWPFPASLMIGCYGEALSSEITVDPTELTDARWFTRDEVRTLMKRGTDSDLPHTPGPFSIAAWLIRSWVDMVE</sequence>
<keyword evidence="12" id="KW-1185">Reference proteome</keyword>
<evidence type="ECO:0000259" key="10">
    <source>
        <dbReference type="PROSITE" id="PS51462"/>
    </source>
</evidence>
<dbReference type="PROSITE" id="PS51462">
    <property type="entry name" value="NUDIX"/>
    <property type="match status" value="1"/>
</dbReference>
<name>A0A1I5D243_9HYPH</name>